<evidence type="ECO:0000259" key="5">
    <source>
        <dbReference type="SMART" id="SM00968"/>
    </source>
</evidence>
<dbReference type="InterPro" id="IPR010935">
    <property type="entry name" value="SMC_hinge"/>
</dbReference>
<evidence type="ECO:0000256" key="1">
    <source>
        <dbReference type="ARBA" id="ARBA00004286"/>
    </source>
</evidence>
<dbReference type="InterPro" id="IPR058611">
    <property type="entry name" value="Ig_SMCHD1_1st"/>
</dbReference>
<dbReference type="InterPro" id="IPR058614">
    <property type="entry name" value="Ig_SMCHD1_5th"/>
</dbReference>
<dbReference type="InterPro" id="IPR058615">
    <property type="entry name" value="Ig_SMCHD1_6th"/>
</dbReference>
<feature type="region of interest" description="Disordered" evidence="4">
    <location>
        <begin position="1938"/>
        <end position="1972"/>
    </location>
</feature>
<dbReference type="InterPro" id="IPR058612">
    <property type="entry name" value="Ig_SMCHD1_2nd"/>
</dbReference>
<dbReference type="SUPFAM" id="SSF55874">
    <property type="entry name" value="ATPase domain of HSP90 chaperone/DNA topoisomerase II/histidine kinase"/>
    <property type="match status" value="1"/>
</dbReference>
<dbReference type="Pfam" id="PF26196">
    <property type="entry name" value="Ig_SMCHD1_4th"/>
    <property type="match status" value="1"/>
</dbReference>
<dbReference type="Pfam" id="PF22899">
    <property type="entry name" value="SMCHD1_S5"/>
    <property type="match status" value="1"/>
</dbReference>
<dbReference type="OrthoDB" id="10036779at2759"/>
<protein>
    <submittedName>
        <fullName evidence="7">Structural maintenance of chromosomes flexible hinge domain-containing protein 1</fullName>
    </submittedName>
</protein>
<proteinExistence type="predicted"/>
<dbReference type="GO" id="GO:0005694">
    <property type="term" value="C:chromosome"/>
    <property type="evidence" value="ECO:0007669"/>
    <property type="project" value="UniProtKB-SubCell"/>
</dbReference>
<keyword evidence="6" id="KW-1185">Reference proteome</keyword>
<accession>A0A6P7KFU4</accession>
<dbReference type="InterPro" id="IPR058617">
    <property type="entry name" value="Ig_SMCHD1_7th"/>
</dbReference>
<dbReference type="InParanoid" id="A0A6P7KFU4"/>
<dbReference type="Pfam" id="PF26195">
    <property type="entry name" value="Ig_SMCHD1_2nd"/>
    <property type="match status" value="1"/>
</dbReference>
<comment type="subcellular location">
    <subcellularLocation>
        <location evidence="1">Chromosome</location>
    </subcellularLocation>
</comment>
<dbReference type="GO" id="GO:0006302">
    <property type="term" value="P:double-strand break repair"/>
    <property type="evidence" value="ECO:0007669"/>
    <property type="project" value="InterPro"/>
</dbReference>
<sequence length="1972" mass="221498">MQSSGSVQRGGKSIRVYDFRSEKKTAKCCNLETTGLDFNRFVQLIRKEFQLRKNDVLVLTTTDRKVLTPDRFENLPDGSTIYLLKQKHQDLPCATEEQIDFTPHYNTLTKSGASVYYASEDQKSLPYALAELIDNSLSATSKNKGVRTVEIQMMFDETFGKPAVIVLDNGCGMTSKQLNNWAVYRLSKFMRENSTVASENEGYVRPDPVPRSLNSDMSYFGVGGKQAAFHIGSSVRMISKPVGSPDVHELILSKDEFERKEKNKEYVYKEVIRNRKPGDSTHVKEDERCLRPLIAEEVGKESFTAVVITGVKREHIISLKNDFNMWTRELAHIYHYYIHGVNGNDMSSCPPGSDNPSIIDIQITLREKPNKCPCAINLREVESDMQTQYINAAKDTFEFRASTGPDNGTVEGILRYHPFLYDKETYPEDPSAKQDTAEEDDLGVESGLLNKARGKRPIFECFWNGRLIPYTTVFEFDWCSQPSKGATLPPECYSRFSGVLFTDDRFEVSTNKLKFMDLEIKLRNKDTIFSTVVKGQKSAKRSNIQKEFTQWLQSCHEKYDKQVKFLGFKETITREDVPTKKIQHPWATFSSIEWDKKIYKIGQHVKSQKTQTIMYGTVARFLLFGNHDGDVYATGGLVELIREPRALYNQTKVILISKIDRTATDEAIRRHIDNDLAKLPEKLIVDWPEKNPWPQKAVYPAGTPLGPFKVEILDKNGKSLSRMPTGVQATGLKLSIKLQVTLHDGKEDKVVIHNVALHSPKWGFWFNKIENLSGLGKYTLTMNTMISDTSKTEYGERPLPSYKLNFTIKEGNAESFVVGELSPSFYVGVPFDISLLIKDRFGHSTTPPPKLQPELKCRALDLDLSCMTVGSCGSTVTIGGVRAKGKVLVHTQSKTHDLEVTLPGLREDTQIITINLLPGNPHSIHVTPEENPVQVENGNMIKFTVEIHDEAGNITARPKQIVRCQVPGLPLVTADCSSTGAGLLVTKPINLKIIKGEPQKLQVQFTLISHKRVAPVEKELEVLPSTRVAMMELYCRNDENLVLRNNEKIEWAAGGVLENLYYRLYDEAGREVPLTAETASKIKVNWTNRINQKALIQGKLPDVHVAEQVKDERFYQVSYQDQSVSISFTVVPHPDEPTRLRATLPHCTVKLGEILPGDIKLELVDRHDNATKTLKAACVRHMTVGADGLDKSAIAFTWQESSSSVVLTGVCFNAGSLGPRELCFRYSSYVERTTIKVTAGLPAQLKLVSEPEQPLQVLNDHRISTPFLIQLCDNWGNPSPDQRVVVKLKSSPQTLKVMAAVTSQPVNAKGQASFNVTSVSGPKGYYQLEFKGLFNNKPIPGPSVNLTIIPDPHKPVRLAVNFDTYARFLAGGIFPVFSVTVVSDEGSPITSFNPAAVSMFVWKKELAVKLPPPTAIELKCSKPMENERSDCFYFRDKNIPEHAGEYILQFSLHIDTNKQVLHSEQISVPVVANHPVKLEPSTHTPTPVVSCSSTSQTLVENLTLRIMDSYGNQAGQDLDGQVVAFIKCPNEEINKSLPLFEGTATSCHISLVEGKAHITRLAIKENSPGEDSSSYILVFKPEVPTCPTPLASYELPFLFYNDAENQKKVTQLTRKKDELSNEVKRYQKNLMLRKELFDATKVQQMNANKKEADLRNKLSLKNMRFTQPASISDIDRLLQEKRAEADRIKSASRRVCRLEDKFRGQQDVLGKVGCLALVEDDIAAWVISWIISGDMNCVITRTTEAAQRIYNDTQGQQEVMALDAVHIQLGNRPLPHIRNGQMLFDPPGNPVYARDLLIYPHDRDSCEIVFKNLLGDTILIDDLDSATFYRRAVVQRKMPCPTILTRQGNKVSSKGKFGGLHNTAPPMNRLLMFGAPLPQQCYTLMDDIDLLAQYKIALQKREQVEQDLKHEIEEMKSPETQKKQQKLQEAAQQLKEINSLLASTPVRPVKRGSMDAGESSSISAKRGRLQFK</sequence>
<dbReference type="GO" id="GO:0051276">
    <property type="term" value="P:chromosome organization"/>
    <property type="evidence" value="ECO:0007669"/>
    <property type="project" value="InterPro"/>
</dbReference>
<dbReference type="InterPro" id="IPR058613">
    <property type="entry name" value="Ig_SMCHD1_4th"/>
</dbReference>
<feature type="coiled-coil region" evidence="3">
    <location>
        <begin position="1609"/>
        <end position="1636"/>
    </location>
</feature>
<dbReference type="InterPro" id="IPR038892">
    <property type="entry name" value="SMCHD1"/>
</dbReference>
<dbReference type="SUPFAM" id="SSF75553">
    <property type="entry name" value="Smc hinge domain"/>
    <property type="match status" value="1"/>
</dbReference>
<evidence type="ECO:0000256" key="3">
    <source>
        <dbReference type="SAM" id="Coils"/>
    </source>
</evidence>
<keyword evidence="3" id="KW-0175">Coiled coil</keyword>
<evidence type="ECO:0000313" key="6">
    <source>
        <dbReference type="Proteomes" id="UP000515145"/>
    </source>
</evidence>
<dbReference type="RefSeq" id="XP_028288424.1">
    <property type="nucleotide sequence ID" value="XM_028432623.1"/>
</dbReference>
<dbReference type="PANTHER" id="PTHR22640">
    <property type="entry name" value="STRUCTURAL MAINTENANCE OF CHROMOSOMES FLEXIBLE HINGE DOMAIN-CONTAINING PROTEIN 1"/>
    <property type="match status" value="1"/>
</dbReference>
<dbReference type="Pfam" id="PF26199">
    <property type="entry name" value="Ig_SMCHD1_8th"/>
    <property type="match status" value="1"/>
</dbReference>
<evidence type="ECO:0000313" key="7">
    <source>
        <dbReference type="RefSeq" id="XP_028288424.1"/>
    </source>
</evidence>
<evidence type="ECO:0000256" key="2">
    <source>
        <dbReference type="ARBA" id="ARBA00022454"/>
    </source>
</evidence>
<dbReference type="InterPro" id="IPR058616">
    <property type="entry name" value="Ig_SMCHD1_8th"/>
</dbReference>
<organism evidence="6 7">
    <name type="scientific">Parambassis ranga</name>
    <name type="common">Indian glassy fish</name>
    <dbReference type="NCBI Taxonomy" id="210632"/>
    <lineage>
        <taxon>Eukaryota</taxon>
        <taxon>Metazoa</taxon>
        <taxon>Chordata</taxon>
        <taxon>Craniata</taxon>
        <taxon>Vertebrata</taxon>
        <taxon>Euteleostomi</taxon>
        <taxon>Actinopterygii</taxon>
        <taxon>Neopterygii</taxon>
        <taxon>Teleostei</taxon>
        <taxon>Neoteleostei</taxon>
        <taxon>Acanthomorphata</taxon>
        <taxon>Ovalentaria</taxon>
        <taxon>Ambassidae</taxon>
        <taxon>Parambassis</taxon>
    </lineage>
</organism>
<dbReference type="InterPro" id="IPR036277">
    <property type="entry name" value="SMC_hinge_sf"/>
</dbReference>
<dbReference type="SMART" id="SM00968">
    <property type="entry name" value="SMC_hinge"/>
    <property type="match status" value="1"/>
</dbReference>
<evidence type="ECO:0000256" key="4">
    <source>
        <dbReference type="SAM" id="MobiDB-lite"/>
    </source>
</evidence>
<dbReference type="Pfam" id="PF06470">
    <property type="entry name" value="SMC_hinge"/>
    <property type="match status" value="1"/>
</dbReference>
<gene>
    <name evidence="7" type="primary">smchd1</name>
</gene>
<dbReference type="Gene3D" id="3.30.565.10">
    <property type="entry name" value="Histidine kinase-like ATPase, C-terminal domain"/>
    <property type="match status" value="1"/>
</dbReference>
<keyword evidence="2" id="KW-0158">Chromosome</keyword>
<feature type="domain" description="SMC hinge" evidence="5">
    <location>
        <begin position="1706"/>
        <end position="1830"/>
    </location>
</feature>
<dbReference type="PANTHER" id="PTHR22640:SF2">
    <property type="entry name" value="STRUCTURAL MAINTENANCE OF CHROMOSOMES FLEXIBLE HINGE DOMAIN-CONTAINING PROTEIN 1"/>
    <property type="match status" value="1"/>
</dbReference>
<dbReference type="GO" id="GO:0005524">
    <property type="term" value="F:ATP binding"/>
    <property type="evidence" value="ECO:0007669"/>
    <property type="project" value="InterPro"/>
</dbReference>
<dbReference type="InterPro" id="IPR036890">
    <property type="entry name" value="HATPase_C_sf"/>
</dbReference>
<dbReference type="InterPro" id="IPR055109">
    <property type="entry name" value="SMCHD1_S5"/>
</dbReference>
<name>A0A6P7KFU4_9TELE</name>
<dbReference type="Pfam" id="PF26201">
    <property type="entry name" value="Ig_SMCHD1_7th"/>
    <property type="match status" value="1"/>
</dbReference>
<dbReference type="GeneID" id="114453014"/>
<reference evidence="7" key="1">
    <citation type="submission" date="2025-08" db="UniProtKB">
        <authorList>
            <consortium name="RefSeq"/>
        </authorList>
    </citation>
    <scope>IDENTIFICATION</scope>
</reference>
<dbReference type="Pfam" id="PF13589">
    <property type="entry name" value="HATPase_c_3"/>
    <property type="match status" value="1"/>
</dbReference>
<dbReference type="Pfam" id="PF26197">
    <property type="entry name" value="Ig_SMCHD1_5th"/>
    <property type="match status" value="1"/>
</dbReference>
<dbReference type="Proteomes" id="UP000515145">
    <property type="component" value="Chromosome 20"/>
</dbReference>
<dbReference type="Pfam" id="PF26198">
    <property type="entry name" value="Ig_SMCHD1_6th"/>
    <property type="match status" value="1"/>
</dbReference>
<dbReference type="CTD" id="23347"/>
<dbReference type="Pfam" id="PF26194">
    <property type="entry name" value="Ig_SMCHD1_1st"/>
    <property type="match status" value="1"/>
</dbReference>